<reference evidence="2 3" key="1">
    <citation type="submission" date="2019-06" db="EMBL/GenBank/DDBJ databases">
        <authorList>
            <person name="Jiang L."/>
        </authorList>
    </citation>
    <scope>NUCLEOTIDE SEQUENCE [LARGE SCALE GENOMIC DNA]</scope>
    <source>
        <strain evidence="2 3">YIM 48858</strain>
    </source>
</reference>
<gene>
    <name evidence="2" type="ORF">FHG71_01625</name>
</gene>
<dbReference type="RefSeq" id="WP_139079851.1">
    <property type="nucleotide sequence ID" value="NZ_VDFV01000001.1"/>
</dbReference>
<dbReference type="OrthoDB" id="9786584at2"/>
<dbReference type="Gene3D" id="3.20.20.150">
    <property type="entry name" value="Divalent-metal-dependent TIM barrel enzymes"/>
    <property type="match status" value="1"/>
</dbReference>
<dbReference type="Pfam" id="PF01261">
    <property type="entry name" value="AP_endonuc_2"/>
    <property type="match status" value="1"/>
</dbReference>
<dbReference type="InterPro" id="IPR013022">
    <property type="entry name" value="Xyl_isomerase-like_TIM-brl"/>
</dbReference>
<accession>A0A5C4NQA7</accession>
<sequence length="268" mass="29035">MRLSVTSWSFPALTLLEVAWVARALGLDAIDVGLFYRSALDKAEILSDPRAAAEPLRGLGVAIANYYHLFGDGLADRNIALSGSVAANLRDLERVLAFAEAAAIPTVFVLPGIVNPGQSREAAARVAAQSLRVLLEVPGARQRLCVEPHVHSWAESPALVRRLVDETGVRLALDYAHFACLGYRQEEVDPLAPHAAHVHLRQARPGALQAKFAQGTLNVPAMLGTLRDAGYDGYVALEAVHQDYMGTLFDDVLTETVALRDAFNHWRG</sequence>
<feature type="domain" description="Xylose isomerase-like TIM barrel" evidence="1">
    <location>
        <begin position="22"/>
        <end position="240"/>
    </location>
</feature>
<dbReference type="InterPro" id="IPR036237">
    <property type="entry name" value="Xyl_isomerase-like_sf"/>
</dbReference>
<organism evidence="2 3">
    <name type="scientific">Rubellimicrobium roseum</name>
    <dbReference type="NCBI Taxonomy" id="687525"/>
    <lineage>
        <taxon>Bacteria</taxon>
        <taxon>Pseudomonadati</taxon>
        <taxon>Pseudomonadota</taxon>
        <taxon>Alphaproteobacteria</taxon>
        <taxon>Rhodobacterales</taxon>
        <taxon>Roseobacteraceae</taxon>
        <taxon>Rubellimicrobium</taxon>
    </lineage>
</organism>
<dbReference type="PANTHER" id="PTHR12110:SF41">
    <property type="entry name" value="INOSOSE DEHYDRATASE"/>
    <property type="match status" value="1"/>
</dbReference>
<comment type="caution">
    <text evidence="2">The sequence shown here is derived from an EMBL/GenBank/DDBJ whole genome shotgun (WGS) entry which is preliminary data.</text>
</comment>
<evidence type="ECO:0000313" key="3">
    <source>
        <dbReference type="Proteomes" id="UP000305709"/>
    </source>
</evidence>
<evidence type="ECO:0000313" key="2">
    <source>
        <dbReference type="EMBL" id="TNC74857.1"/>
    </source>
</evidence>
<dbReference type="EMBL" id="VDFV01000001">
    <property type="protein sequence ID" value="TNC74857.1"/>
    <property type="molecule type" value="Genomic_DNA"/>
</dbReference>
<dbReference type="AlphaFoldDB" id="A0A5C4NQA7"/>
<dbReference type="GO" id="GO:0016853">
    <property type="term" value="F:isomerase activity"/>
    <property type="evidence" value="ECO:0007669"/>
    <property type="project" value="UniProtKB-KW"/>
</dbReference>
<dbReference type="InterPro" id="IPR050312">
    <property type="entry name" value="IolE/XylAMocC-like"/>
</dbReference>
<dbReference type="Proteomes" id="UP000305709">
    <property type="component" value="Unassembled WGS sequence"/>
</dbReference>
<proteinExistence type="predicted"/>
<dbReference type="PANTHER" id="PTHR12110">
    <property type="entry name" value="HYDROXYPYRUVATE ISOMERASE"/>
    <property type="match status" value="1"/>
</dbReference>
<evidence type="ECO:0000259" key="1">
    <source>
        <dbReference type="Pfam" id="PF01261"/>
    </source>
</evidence>
<keyword evidence="3" id="KW-1185">Reference proteome</keyword>
<dbReference type="SUPFAM" id="SSF51658">
    <property type="entry name" value="Xylose isomerase-like"/>
    <property type="match status" value="1"/>
</dbReference>
<keyword evidence="2" id="KW-0413">Isomerase</keyword>
<name>A0A5C4NQA7_9RHOB</name>
<protein>
    <submittedName>
        <fullName evidence="2">Sugar phosphate isomerase/epimerase</fullName>
    </submittedName>
</protein>